<evidence type="ECO:0000313" key="2">
    <source>
        <dbReference type="EMBL" id="SOE50965.1"/>
    </source>
</evidence>
<dbReference type="KEGG" id="odi:ODI_R3099"/>
<organism evidence="1 3">
    <name type="scientific">Orrella dioscoreae</name>
    <dbReference type="NCBI Taxonomy" id="1851544"/>
    <lineage>
        <taxon>Bacteria</taxon>
        <taxon>Pseudomonadati</taxon>
        <taxon>Pseudomonadota</taxon>
        <taxon>Betaproteobacteria</taxon>
        <taxon>Burkholderiales</taxon>
        <taxon>Alcaligenaceae</taxon>
        <taxon>Orrella</taxon>
    </lineage>
</organism>
<name>A0A1C3K213_9BURK</name>
<gene>
    <name evidence="1" type="ORF">ODI_00208</name>
    <name evidence="2" type="ORF">ODI_R3099</name>
</gene>
<sequence>MISQGSSSARLRMWELMTVMSQSGRRGALIVVEPDAAQLPRSGKTAQNLARRLTQLQAEADLLHIKVFAVTSIEAAATALAAFADAA</sequence>
<reference evidence="1 3" key="1">
    <citation type="submission" date="2016-06" db="EMBL/GenBank/DDBJ databases">
        <authorList>
            <person name="Kjaerup R.B."/>
            <person name="Dalgaard T.S."/>
            <person name="Juul-Madsen H.R."/>
        </authorList>
    </citation>
    <scope>NUCLEOTIDE SEQUENCE [LARGE SCALE GENOMIC DNA]</scope>
    <source>
        <strain evidence="1">Orrdi1</strain>
    </source>
</reference>
<dbReference type="Proteomes" id="UP000078558">
    <property type="component" value="Chromosome I"/>
</dbReference>
<reference evidence="2 3" key="2">
    <citation type="submission" date="2017-08" db="EMBL/GenBank/DDBJ databases">
        <authorList>
            <person name="de Groot N.N."/>
        </authorList>
    </citation>
    <scope>NUCLEOTIDE SEQUENCE [LARGE SCALE GENOMIC DNA]</scope>
    <source>
        <strain evidence="2">Orrdi1</strain>
    </source>
</reference>
<evidence type="ECO:0000313" key="1">
    <source>
        <dbReference type="EMBL" id="SBT25542.1"/>
    </source>
</evidence>
<proteinExistence type="predicted"/>
<accession>A0A1C3K213</accession>
<evidence type="ECO:0000313" key="3">
    <source>
        <dbReference type="Proteomes" id="UP000078558"/>
    </source>
</evidence>
<dbReference type="AlphaFoldDB" id="A0A1C3K213"/>
<dbReference type="EMBL" id="FLRC01000020">
    <property type="protein sequence ID" value="SBT25542.1"/>
    <property type="molecule type" value="Genomic_DNA"/>
</dbReference>
<dbReference type="EMBL" id="LT907988">
    <property type="protein sequence ID" value="SOE50965.1"/>
    <property type="molecule type" value="Genomic_DNA"/>
</dbReference>
<protein>
    <submittedName>
        <fullName evidence="1">Uncharacterized protein</fullName>
    </submittedName>
</protein>
<keyword evidence="3" id="KW-1185">Reference proteome</keyword>